<evidence type="ECO:0000313" key="25">
    <source>
        <dbReference type="EMBL" id="KAK7866416.1"/>
    </source>
</evidence>
<keyword evidence="7" id="KW-0507">mRNA processing</keyword>
<evidence type="ECO:0000256" key="14">
    <source>
        <dbReference type="ARBA" id="ARBA00023015"/>
    </source>
</evidence>
<evidence type="ECO:0000256" key="16">
    <source>
        <dbReference type="ARBA" id="ARBA00023163"/>
    </source>
</evidence>
<keyword evidence="8" id="KW-0747">Spliceosome</keyword>
<dbReference type="Pfam" id="PF00076">
    <property type="entry name" value="RRM_1"/>
    <property type="match status" value="2"/>
</dbReference>
<feature type="region of interest" description="Disordered" evidence="23">
    <location>
        <begin position="77"/>
        <end position="107"/>
    </location>
</feature>
<evidence type="ECO:0000256" key="3">
    <source>
        <dbReference type="ARBA" id="ARBA00007747"/>
    </source>
</evidence>
<feature type="compositionally biased region" description="Polar residues" evidence="23">
    <location>
        <begin position="542"/>
        <end position="557"/>
    </location>
</feature>
<keyword evidence="15" id="KW-0010">Activator</keyword>
<dbReference type="AlphaFoldDB" id="A0AAN9Z6I3"/>
<evidence type="ECO:0000259" key="24">
    <source>
        <dbReference type="PROSITE" id="PS50102"/>
    </source>
</evidence>
<evidence type="ECO:0000256" key="11">
    <source>
        <dbReference type="ARBA" id="ARBA00022843"/>
    </source>
</evidence>
<comment type="caution">
    <text evidence="25">The sequence shown here is derived from an EMBL/GenBank/DDBJ whole genome shotgun (WGS) entry which is preliminary data.</text>
</comment>
<feature type="region of interest" description="Disordered" evidence="23">
    <location>
        <begin position="1"/>
        <end position="58"/>
    </location>
</feature>
<accession>A0AAN9Z6I3</accession>
<evidence type="ECO:0000256" key="18">
    <source>
        <dbReference type="ARBA" id="ARBA00023204"/>
    </source>
</evidence>
<keyword evidence="14" id="KW-0805">Transcription regulation</keyword>
<dbReference type="InterPro" id="IPR012677">
    <property type="entry name" value="Nucleotide-bd_a/b_plait_sf"/>
</dbReference>
<evidence type="ECO:0000256" key="10">
    <source>
        <dbReference type="ARBA" id="ARBA00022763"/>
    </source>
</evidence>
<proteinExistence type="inferred from homology"/>
<dbReference type="GO" id="GO:0003723">
    <property type="term" value="F:RNA binding"/>
    <property type="evidence" value="ECO:0007669"/>
    <property type="project" value="UniProtKB-UniRule"/>
</dbReference>
<dbReference type="GO" id="GO:0005684">
    <property type="term" value="C:U2-type spliceosomal complex"/>
    <property type="evidence" value="ECO:0007669"/>
    <property type="project" value="UniProtKB-ARBA"/>
</dbReference>
<dbReference type="PANTHER" id="PTHR15608">
    <property type="entry name" value="SPLICING FACTOR U2AF-ASSOCIATED PROTEIN 2"/>
    <property type="match status" value="1"/>
</dbReference>
<feature type="region of interest" description="Disordered" evidence="23">
    <location>
        <begin position="523"/>
        <end position="557"/>
    </location>
</feature>
<evidence type="ECO:0000256" key="13">
    <source>
        <dbReference type="ARBA" id="ARBA00022990"/>
    </source>
</evidence>
<keyword evidence="13" id="KW-0007">Acetylation</keyword>
<keyword evidence="19" id="KW-0539">Nucleus</keyword>
<dbReference type="InterPro" id="IPR035979">
    <property type="entry name" value="RBD_domain_sf"/>
</dbReference>
<dbReference type="Gene3D" id="3.30.70.330">
    <property type="match status" value="2"/>
</dbReference>
<dbReference type="InterPro" id="IPR011044">
    <property type="entry name" value="Quino_amine_DH_bsu"/>
</dbReference>
<keyword evidence="18" id="KW-0234">DNA repair</keyword>
<keyword evidence="10" id="KW-0227">DNA damage</keyword>
<evidence type="ECO:0000256" key="23">
    <source>
        <dbReference type="SAM" id="MobiDB-lite"/>
    </source>
</evidence>
<dbReference type="CDD" id="cd12281">
    <property type="entry name" value="RRM1_TatSF1_like"/>
    <property type="match status" value="1"/>
</dbReference>
<evidence type="ECO:0000256" key="2">
    <source>
        <dbReference type="ARBA" id="ARBA00004286"/>
    </source>
</evidence>
<evidence type="ECO:0000256" key="6">
    <source>
        <dbReference type="ARBA" id="ARBA00022553"/>
    </source>
</evidence>
<dbReference type="SUPFAM" id="SSF54928">
    <property type="entry name" value="RNA-binding domain, RBD"/>
    <property type="match status" value="2"/>
</dbReference>
<dbReference type="CDD" id="cd12282">
    <property type="entry name" value="RRM2_TatSF1_like"/>
    <property type="match status" value="1"/>
</dbReference>
<evidence type="ECO:0000256" key="21">
    <source>
        <dbReference type="ARBA" id="ARBA00073773"/>
    </source>
</evidence>
<evidence type="ECO:0000256" key="22">
    <source>
        <dbReference type="PROSITE-ProRule" id="PRU00176"/>
    </source>
</evidence>
<evidence type="ECO:0000256" key="5">
    <source>
        <dbReference type="ARBA" id="ARBA00022499"/>
    </source>
</evidence>
<dbReference type="FunFam" id="3.30.70.330:FF:000105">
    <property type="entry name" value="HIV Tat-specific factor 1 homolog"/>
    <property type="match status" value="1"/>
</dbReference>
<keyword evidence="6" id="KW-0597">Phosphoprotein</keyword>
<evidence type="ECO:0000313" key="26">
    <source>
        <dbReference type="Proteomes" id="UP001378592"/>
    </source>
</evidence>
<dbReference type="InterPro" id="IPR000504">
    <property type="entry name" value="RRM_dom"/>
</dbReference>
<feature type="region of interest" description="Disordered" evidence="23">
    <location>
        <begin position="141"/>
        <end position="180"/>
    </location>
</feature>
<evidence type="ECO:0000256" key="4">
    <source>
        <dbReference type="ARBA" id="ARBA00022454"/>
    </source>
</evidence>
<keyword evidence="11" id="KW-0832">Ubl conjugation</keyword>
<feature type="domain" description="RRM" evidence="24">
    <location>
        <begin position="404"/>
        <end position="489"/>
    </location>
</feature>
<sequence length="557" mass="64620">MSEKTEEDLNQKDSQVVNDSESEDKFEKSTAECNDVPNTLDSSDPNQEHNKNVHYEGETCIYTDPESKYQYVWNSEKNEWVPRSDSTEKGEKISEADSNSLPNTVSDKDYKFDGESYVYVDKQTGVTYKYDTASNKWIEKTNSTISKKKKEGSVESDSDEDSSPDNVVRQDMSGHYSFDGDSHLYTDPSDGTVYLWDREKNAWFPKVDEDFLAHYQMNYGFTEAKDVPESKEKEKQKEEKEDESSANEEELKRKAAPKEPAWFDMDDQFNTKVYVSNLPLDITEEEFVALMQKCGLVMRDVETGKMKVKLYTEPGTTHLKGDALCTYIKVESVELALKLLDGSDLRGKKLKVERAKFQMKGEFNPNLKPRKRRKKDKEKLKKIQEKLLDWRPDKLRGERSKHERVVIVKNLFDPAIFEKEVALILEYQQDLREECSKCGDVKKVIIYDRNPDGVAQITFREPEEADECIKLLNGRWFGQRKISAETWDGKTKYKIVETEEEKQKRLQGWNKFLEDEKEKKEALERAKEIAEHTSAPVEASEKQSAGEQQTPQTNEEH</sequence>
<evidence type="ECO:0000256" key="1">
    <source>
        <dbReference type="ARBA" id="ARBA00004123"/>
    </source>
</evidence>
<dbReference type="EMBL" id="JAZDUA010000147">
    <property type="protein sequence ID" value="KAK7866416.1"/>
    <property type="molecule type" value="Genomic_DNA"/>
</dbReference>
<dbReference type="GO" id="GO:0000398">
    <property type="term" value="P:mRNA splicing, via spliceosome"/>
    <property type="evidence" value="ECO:0007669"/>
    <property type="project" value="InterPro"/>
</dbReference>
<dbReference type="GO" id="GO:0005686">
    <property type="term" value="C:U2 snRNP"/>
    <property type="evidence" value="ECO:0007669"/>
    <property type="project" value="TreeGrafter"/>
</dbReference>
<protein>
    <recommendedName>
        <fullName evidence="21">17S U2 SnRNP complex component HTATSF1</fullName>
    </recommendedName>
</protein>
<dbReference type="Proteomes" id="UP001378592">
    <property type="component" value="Unassembled WGS sequence"/>
</dbReference>
<keyword evidence="4" id="KW-0158">Chromosome</keyword>
<comment type="subcellular location">
    <subcellularLocation>
        <location evidence="2">Chromosome</location>
    </subcellularLocation>
    <subcellularLocation>
        <location evidence="1">Nucleus</location>
    </subcellularLocation>
</comment>
<dbReference type="InterPro" id="IPR034393">
    <property type="entry name" value="TatSF1-like"/>
</dbReference>
<evidence type="ECO:0000256" key="20">
    <source>
        <dbReference type="ARBA" id="ARBA00062124"/>
    </source>
</evidence>
<comment type="subunit">
    <text evidence="20">Component of the 17S U2 SnRNP complex, a ribonucleoprotein complex that contains small nuclear RNA (snRNA) U2 and a number of specific proteins. Within the 17S U2 SnRNP complex, interacts (via UHM region) directly with SF3B1. Component of a complex which is at least composed of HTATSF1/Tat-SF1, the P-TEFb complex components CDK9 and CCNT1, RNA polymerase II, SUPT5H, and NCL/nucleolin. Interacts with GTF2F2/RAP30 and POLR2A. Interacts with TCERG1/CA150. Interacts with (poly-ADP-ribosylated) RPA1; promoting HTATSF1 recruitment to DNA damage sites. Interacts (when phosphorylated) with TOPBP1; promoting recruitment of TOPBP1 to DNA damage sites during S-phase.</text>
</comment>
<feature type="compositionally biased region" description="Basic and acidic residues" evidence="23">
    <location>
        <begin position="1"/>
        <end position="11"/>
    </location>
</feature>
<evidence type="ECO:0000256" key="17">
    <source>
        <dbReference type="ARBA" id="ARBA00023187"/>
    </source>
</evidence>
<feature type="compositionally biased region" description="Polar residues" evidence="23">
    <location>
        <begin position="36"/>
        <end position="45"/>
    </location>
</feature>
<dbReference type="PROSITE" id="PS50102">
    <property type="entry name" value="RRM"/>
    <property type="match status" value="2"/>
</dbReference>
<keyword evidence="5" id="KW-1017">Isopeptide bond</keyword>
<dbReference type="FunFam" id="3.30.70.330:FF:000202">
    <property type="entry name" value="HIV Tat-specific factor 1"/>
    <property type="match status" value="1"/>
</dbReference>
<evidence type="ECO:0000256" key="15">
    <source>
        <dbReference type="ARBA" id="ARBA00023159"/>
    </source>
</evidence>
<evidence type="ECO:0000256" key="9">
    <source>
        <dbReference type="ARBA" id="ARBA00022737"/>
    </source>
</evidence>
<dbReference type="SMART" id="SM00360">
    <property type="entry name" value="RRM"/>
    <property type="match status" value="2"/>
</dbReference>
<feature type="compositionally biased region" description="Polar residues" evidence="23">
    <location>
        <begin position="96"/>
        <end position="105"/>
    </location>
</feature>
<dbReference type="GO" id="GO:0005694">
    <property type="term" value="C:chromosome"/>
    <property type="evidence" value="ECO:0007669"/>
    <property type="project" value="UniProtKB-SubCell"/>
</dbReference>
<dbReference type="PANTHER" id="PTHR15608:SF0">
    <property type="entry name" value="HIV TAT-SPECIFIC FACTOR 1"/>
    <property type="match status" value="1"/>
</dbReference>
<dbReference type="InterPro" id="IPR034392">
    <property type="entry name" value="TatSF1-like_RRM1"/>
</dbReference>
<feature type="compositionally biased region" description="Basic and acidic residues" evidence="23">
    <location>
        <begin position="46"/>
        <end position="57"/>
    </location>
</feature>
<keyword evidence="26" id="KW-1185">Reference proteome</keyword>
<dbReference type="GO" id="GO:0006281">
    <property type="term" value="P:DNA repair"/>
    <property type="evidence" value="ECO:0007669"/>
    <property type="project" value="UniProtKB-KW"/>
</dbReference>
<comment type="similarity">
    <text evidence="3">Belongs to the HTATSF1 family.</text>
</comment>
<feature type="compositionally biased region" description="Acidic residues" evidence="23">
    <location>
        <begin position="154"/>
        <end position="163"/>
    </location>
</feature>
<evidence type="ECO:0000256" key="19">
    <source>
        <dbReference type="ARBA" id="ARBA00023242"/>
    </source>
</evidence>
<keyword evidence="12 22" id="KW-0694">RNA-binding</keyword>
<evidence type="ECO:0000256" key="7">
    <source>
        <dbReference type="ARBA" id="ARBA00022664"/>
    </source>
</evidence>
<name>A0AAN9Z6I3_9ORTH</name>
<reference evidence="25 26" key="1">
    <citation type="submission" date="2024-03" db="EMBL/GenBank/DDBJ databases">
        <title>The genome assembly and annotation of the cricket Gryllus longicercus Weissman &amp; Gray.</title>
        <authorList>
            <person name="Szrajer S."/>
            <person name="Gray D."/>
            <person name="Ylla G."/>
        </authorList>
    </citation>
    <scope>NUCLEOTIDE SEQUENCE [LARGE SCALE GENOMIC DNA]</scope>
    <source>
        <strain evidence="25">DAG 2021-001</strain>
        <tissue evidence="25">Whole body minus gut</tissue>
    </source>
</reference>
<evidence type="ECO:0000256" key="8">
    <source>
        <dbReference type="ARBA" id="ARBA00022728"/>
    </source>
</evidence>
<feature type="domain" description="RRM" evidence="24">
    <location>
        <begin position="271"/>
        <end position="357"/>
    </location>
</feature>
<keyword evidence="9" id="KW-0677">Repeat</keyword>
<gene>
    <name evidence="25" type="ORF">R5R35_008943</name>
</gene>
<organism evidence="25 26">
    <name type="scientific">Gryllus longicercus</name>
    <dbReference type="NCBI Taxonomy" id="2509291"/>
    <lineage>
        <taxon>Eukaryota</taxon>
        <taxon>Metazoa</taxon>
        <taxon>Ecdysozoa</taxon>
        <taxon>Arthropoda</taxon>
        <taxon>Hexapoda</taxon>
        <taxon>Insecta</taxon>
        <taxon>Pterygota</taxon>
        <taxon>Neoptera</taxon>
        <taxon>Polyneoptera</taxon>
        <taxon>Orthoptera</taxon>
        <taxon>Ensifera</taxon>
        <taxon>Gryllidea</taxon>
        <taxon>Grylloidea</taxon>
        <taxon>Gryllidae</taxon>
        <taxon>Gryllinae</taxon>
        <taxon>Gryllus</taxon>
    </lineage>
</organism>
<keyword evidence="16" id="KW-0804">Transcription</keyword>
<feature type="region of interest" description="Disordered" evidence="23">
    <location>
        <begin position="226"/>
        <end position="257"/>
    </location>
</feature>
<feature type="compositionally biased region" description="Basic and acidic residues" evidence="23">
    <location>
        <begin position="77"/>
        <end position="95"/>
    </location>
</feature>
<feature type="compositionally biased region" description="Basic and acidic residues" evidence="23">
    <location>
        <begin position="226"/>
        <end position="239"/>
    </location>
</feature>
<keyword evidence="17" id="KW-0508">mRNA splicing</keyword>
<dbReference type="SUPFAM" id="SSF50969">
    <property type="entry name" value="YVTN repeat-like/Quinoprotein amine dehydrogenase"/>
    <property type="match status" value="1"/>
</dbReference>
<evidence type="ECO:0000256" key="12">
    <source>
        <dbReference type="ARBA" id="ARBA00022884"/>
    </source>
</evidence>